<evidence type="ECO:0000259" key="1">
    <source>
        <dbReference type="Pfam" id="PF03537"/>
    </source>
</evidence>
<dbReference type="EMBL" id="UAQE01000001">
    <property type="protein sequence ID" value="SPT97488.1"/>
    <property type="molecule type" value="Genomic_DNA"/>
</dbReference>
<dbReference type="InterPro" id="IPR017853">
    <property type="entry name" value="GH"/>
</dbReference>
<proteinExistence type="predicted"/>
<dbReference type="Gene3D" id="3.20.20.70">
    <property type="entry name" value="Aldolase class I"/>
    <property type="match status" value="1"/>
</dbReference>
<gene>
    <name evidence="2" type="ORF">NCTC7582_01120</name>
</gene>
<dbReference type="GO" id="GO:0016740">
    <property type="term" value="F:transferase activity"/>
    <property type="evidence" value="ECO:0007669"/>
    <property type="project" value="UniProtKB-KW"/>
</dbReference>
<dbReference type="PANTHER" id="PTHR35882:SF2">
    <property type="entry name" value="PELA"/>
    <property type="match status" value="1"/>
</dbReference>
<protein>
    <submittedName>
        <fullName evidence="2">Glucanotransferase (Endo alpha-1,4 polygalactosaminidase related protein)</fullName>
    </submittedName>
</protein>
<dbReference type="InterPro" id="IPR004352">
    <property type="entry name" value="GH114_TIM-barrel"/>
</dbReference>
<sequence length="296" mass="34422">MKKLLILLLALLISGSMWMLLAKNSVSSSTSIQAKLADVKDYTYYLDKGNDAIGKSMTKLDLVIVEPLEMQQKYIVNAQKSGTLVYGYINVMEADKWNTALYQQLKEEDFYRDKQGERMYFAKWDSFLMDLTSTHYQDILLAEIEQQIVQKGLDGVFLDTVGNINSYLPEDEQKWQNEAMLSFIQQIKKRHPNISVAQNWGFQTLADYTAPYIDFIMWEDFSYPVVGKDEWSLDMMQQLVHIRNKFGTQVMTIGFEEEAKSRALAEKHHFKFFYSPAGSYYNSWQSSLLPSDKRLF</sequence>
<dbReference type="Pfam" id="PF03537">
    <property type="entry name" value="Glyco_hydro_114"/>
    <property type="match status" value="1"/>
</dbReference>
<evidence type="ECO:0000313" key="3">
    <source>
        <dbReference type="Proteomes" id="UP000251431"/>
    </source>
</evidence>
<evidence type="ECO:0000313" key="2">
    <source>
        <dbReference type="EMBL" id="SPT97488.1"/>
    </source>
</evidence>
<keyword evidence="2" id="KW-0808">Transferase</keyword>
<dbReference type="AlphaFoldDB" id="A0A2X0XUN9"/>
<reference evidence="2 3" key="1">
    <citation type="submission" date="2018-06" db="EMBL/GenBank/DDBJ databases">
        <authorList>
            <consortium name="Pathogen Informatics"/>
            <person name="Doyle S."/>
        </authorList>
    </citation>
    <scope>NUCLEOTIDE SEQUENCE [LARGE SCALE GENOMIC DNA]</scope>
    <source>
        <strain evidence="2 3">NCTC7582</strain>
    </source>
</reference>
<dbReference type="RefSeq" id="WP_112116813.1">
    <property type="nucleotide sequence ID" value="NZ_UAQE01000001.1"/>
</dbReference>
<dbReference type="SUPFAM" id="SSF51445">
    <property type="entry name" value="(Trans)glycosidases"/>
    <property type="match status" value="1"/>
</dbReference>
<dbReference type="Proteomes" id="UP000251431">
    <property type="component" value="Unassembled WGS sequence"/>
</dbReference>
<organism evidence="2 3">
    <name type="scientific">Lysinibacillus capsici</name>
    <dbReference type="NCBI Taxonomy" id="2115968"/>
    <lineage>
        <taxon>Bacteria</taxon>
        <taxon>Bacillati</taxon>
        <taxon>Bacillota</taxon>
        <taxon>Bacilli</taxon>
        <taxon>Bacillales</taxon>
        <taxon>Bacillaceae</taxon>
        <taxon>Lysinibacillus</taxon>
    </lineage>
</organism>
<feature type="domain" description="Glycoside-hydrolase family GH114 TIM-barrel" evidence="1">
    <location>
        <begin position="44"/>
        <end position="222"/>
    </location>
</feature>
<accession>A0A2X0XUN9</accession>
<dbReference type="InterPro" id="IPR013785">
    <property type="entry name" value="Aldolase_TIM"/>
</dbReference>
<dbReference type="PANTHER" id="PTHR35882">
    <property type="entry name" value="PELA"/>
    <property type="match status" value="1"/>
</dbReference>
<name>A0A2X0XUN9_9BACI</name>